<dbReference type="AlphaFoldDB" id="A0AAE2UQ01"/>
<feature type="disulfide bond" description="Redox-active" evidence="4">
    <location>
        <begin position="35"/>
        <end position="39"/>
    </location>
</feature>
<keyword evidence="2 3" id="KW-0186">Copper</keyword>
<geneLocation type="plasmid" evidence="5">
    <name>unnamed3</name>
</geneLocation>
<dbReference type="Proteomes" id="UP000655037">
    <property type="component" value="Unassembled WGS sequence"/>
</dbReference>
<gene>
    <name evidence="5" type="ORF">IEI95_010660</name>
</gene>
<feature type="binding site" evidence="3">
    <location>
        <position position="35"/>
    </location>
    <ligand>
        <name>Cu cation</name>
        <dbReference type="ChEBI" id="CHEBI:23378"/>
    </ligand>
</feature>
<organism evidence="5 6">
    <name type="scientific">Agrobacterium vitis</name>
    <name type="common">Rhizobium vitis</name>
    <dbReference type="NCBI Taxonomy" id="373"/>
    <lineage>
        <taxon>Bacteria</taxon>
        <taxon>Pseudomonadati</taxon>
        <taxon>Pseudomonadota</taxon>
        <taxon>Alphaproteobacteria</taxon>
        <taxon>Hyphomicrobiales</taxon>
        <taxon>Rhizobiaceae</taxon>
        <taxon>Rhizobium/Agrobacterium group</taxon>
        <taxon>Agrobacterium</taxon>
    </lineage>
</organism>
<evidence type="ECO:0000256" key="2">
    <source>
        <dbReference type="ARBA" id="ARBA00023008"/>
    </source>
</evidence>
<name>A0AAE2UQ01_AGRVI</name>
<dbReference type="PANTHER" id="PTHR12151">
    <property type="entry name" value="ELECTRON TRANSPORT PROTIN SCO1/SENC FAMILY MEMBER"/>
    <property type="match status" value="1"/>
</dbReference>
<evidence type="ECO:0000313" key="6">
    <source>
        <dbReference type="Proteomes" id="UP000655037"/>
    </source>
</evidence>
<sequence>MLEGSFSLTDHNGHAVTEASYRGSFMLVYFGFTHCRKVCPRSLACMTAALDTLGETRRMVVPLYITVDPERDTPERMKAVVEANFPRFTGLTGSREAIDSAKASFRVFSRKGLDLEDAEGYAMPHTAFAYLLGPDGKYLTHFMDTVDDLQMANRLRILLTETERVA</sequence>
<keyword evidence="5" id="KW-0614">Plasmid</keyword>
<reference evidence="5" key="1">
    <citation type="submission" date="2020-11" db="EMBL/GenBank/DDBJ databases">
        <title>Agrobacterium vitis strain K377 genome.</title>
        <authorList>
            <person name="Xi H."/>
        </authorList>
    </citation>
    <scope>NUCLEOTIDE SEQUENCE</scope>
    <source>
        <strain evidence="5">K377</strain>
        <plasmid evidence="5">unnamed3</plasmid>
    </source>
</reference>
<dbReference type="FunFam" id="3.40.30.10:FF:000013">
    <property type="entry name" value="Blast:Protein SCO1 homolog, mitochondrial"/>
    <property type="match status" value="1"/>
</dbReference>
<keyword evidence="3" id="KW-0479">Metal-binding</keyword>
<dbReference type="CDD" id="cd02968">
    <property type="entry name" value="SCO"/>
    <property type="match status" value="1"/>
</dbReference>
<feature type="binding site" evidence="3">
    <location>
        <position position="39"/>
    </location>
    <ligand>
        <name>Cu cation</name>
        <dbReference type="ChEBI" id="CHEBI:23378"/>
    </ligand>
</feature>
<dbReference type="Pfam" id="PF02630">
    <property type="entry name" value="SCO1-SenC"/>
    <property type="match status" value="1"/>
</dbReference>
<dbReference type="InterPro" id="IPR036249">
    <property type="entry name" value="Thioredoxin-like_sf"/>
</dbReference>
<evidence type="ECO:0000256" key="1">
    <source>
        <dbReference type="ARBA" id="ARBA00010996"/>
    </source>
</evidence>
<accession>A0AAE2UQ01</accession>
<protein>
    <submittedName>
        <fullName evidence="5">SCO family protein</fullName>
    </submittedName>
</protein>
<dbReference type="RefSeq" id="WP_156532958.1">
    <property type="nucleotide sequence ID" value="NZ_JACXXJ020000004.1"/>
</dbReference>
<evidence type="ECO:0000256" key="3">
    <source>
        <dbReference type="PIRSR" id="PIRSR603782-1"/>
    </source>
</evidence>
<dbReference type="PANTHER" id="PTHR12151:SF25">
    <property type="entry name" value="LINALOOL DEHYDRATASE_ISOMERASE DOMAIN-CONTAINING PROTEIN"/>
    <property type="match status" value="1"/>
</dbReference>
<evidence type="ECO:0000313" key="5">
    <source>
        <dbReference type="EMBL" id="MBF2714677.1"/>
    </source>
</evidence>
<comment type="caution">
    <text evidence="5">The sequence shown here is derived from an EMBL/GenBank/DDBJ whole genome shotgun (WGS) entry which is preliminary data.</text>
</comment>
<comment type="similarity">
    <text evidence="1">Belongs to the SCO1/2 family.</text>
</comment>
<dbReference type="Gene3D" id="3.40.30.10">
    <property type="entry name" value="Glutaredoxin"/>
    <property type="match status" value="1"/>
</dbReference>
<dbReference type="SUPFAM" id="SSF52833">
    <property type="entry name" value="Thioredoxin-like"/>
    <property type="match status" value="1"/>
</dbReference>
<evidence type="ECO:0000256" key="4">
    <source>
        <dbReference type="PIRSR" id="PIRSR603782-2"/>
    </source>
</evidence>
<dbReference type="InterPro" id="IPR003782">
    <property type="entry name" value="SCO1/SenC"/>
</dbReference>
<keyword evidence="4" id="KW-1015">Disulfide bond</keyword>
<dbReference type="EMBL" id="JACXXJ020000004">
    <property type="protein sequence ID" value="MBF2714677.1"/>
    <property type="molecule type" value="Genomic_DNA"/>
</dbReference>
<feature type="binding site" evidence="3">
    <location>
        <position position="125"/>
    </location>
    <ligand>
        <name>Cu cation</name>
        <dbReference type="ChEBI" id="CHEBI:23378"/>
    </ligand>
</feature>
<proteinExistence type="inferred from homology"/>
<dbReference type="GO" id="GO:0046872">
    <property type="term" value="F:metal ion binding"/>
    <property type="evidence" value="ECO:0007669"/>
    <property type="project" value="UniProtKB-KW"/>
</dbReference>